<reference evidence="3" key="1">
    <citation type="submission" date="2022-01" db="EMBL/GenBank/DDBJ databases">
        <title>Microbacterium eymi and Microbacterium rhizovicinus sp. nov., isolated from the rhizospheric soil of Elymus tsukushiensis, a plant native to the Dokdo Islands, Republic of Korea.</title>
        <authorList>
            <person name="Hwang Y.J."/>
        </authorList>
    </citation>
    <scope>NUCLEOTIDE SEQUENCE</scope>
    <source>
        <strain evidence="3">KUDC0405</strain>
    </source>
</reference>
<name>A0ABY5NL71_9MICO</name>
<feature type="transmembrane region" description="Helical" evidence="2">
    <location>
        <begin position="7"/>
        <end position="30"/>
    </location>
</feature>
<feature type="region of interest" description="Disordered" evidence="1">
    <location>
        <begin position="766"/>
        <end position="896"/>
    </location>
</feature>
<keyword evidence="2" id="KW-0812">Transmembrane</keyword>
<dbReference type="Pfam" id="PF17963">
    <property type="entry name" value="Big_9"/>
    <property type="match status" value="2"/>
</dbReference>
<dbReference type="Proteomes" id="UP001054811">
    <property type="component" value="Chromosome"/>
</dbReference>
<proteinExistence type="predicted"/>
<gene>
    <name evidence="3" type="ORF">L2X98_22515</name>
</gene>
<keyword evidence="2" id="KW-0472">Membrane</keyword>
<evidence type="ECO:0000256" key="1">
    <source>
        <dbReference type="SAM" id="MobiDB-lite"/>
    </source>
</evidence>
<feature type="region of interest" description="Disordered" evidence="1">
    <location>
        <begin position="720"/>
        <end position="749"/>
    </location>
</feature>
<evidence type="ECO:0000313" key="4">
    <source>
        <dbReference type="Proteomes" id="UP001054811"/>
    </source>
</evidence>
<keyword evidence="4" id="KW-1185">Reference proteome</keyword>
<organism evidence="3 4">
    <name type="scientific">Microbacterium elymi</name>
    <dbReference type="NCBI Taxonomy" id="2909587"/>
    <lineage>
        <taxon>Bacteria</taxon>
        <taxon>Bacillati</taxon>
        <taxon>Actinomycetota</taxon>
        <taxon>Actinomycetes</taxon>
        <taxon>Micrococcales</taxon>
        <taxon>Microbacteriaceae</taxon>
        <taxon>Microbacterium</taxon>
    </lineage>
</organism>
<sequence length="896" mass="93493">MRRRSLIATIVAVAAVAASIVTISIVWPGLDARSTPPENSSVWALQTGDGRRYARVNTAIGELDTVRKRLQPVSGRADRPGRFPVLRVVRQAHPDRRGAAGRPRRRDAARIPSTPAGTVEAAVSGDFVAYRTDAGAVYAGTLSGGDAVLVDPNPAKTPDGDEAAQGETPFSARAIAVDGAGVVFAYSKAARMVVRYRITDGAVLGRDPVDGPAADAAVGLTAVDGTWFLIAPDSGTVWRRGDTATHKITLVGDVAYGRAQATGDAAWLADDTGLVRLPADGSAPERVVGGSTRDLGTPARPVVDDGVVFAAWLGADGGTAWNSDAGQSDLDYADKSLADERRPVFTGTGAGLIINDTRSGWVWNAHTSALLPSSQDWSLDDRTAPETAPSDERAQVVIDPKPPVAEPDAFGVRAGSLASLPVLLNDHDPNEDVLSIDPSSVSGLDPGFGSLSLTDNGQRLAVHVAADAAGSATFRYRVTDGTAPDGLYSAPVTVTLTVSPDSANAAPKWCGVSGCLAAWPSPQVAPGGTVTIPVLNGWVDPDGDPLMLLSATDQSGAGAVGVTPAGDVVYQHSDASERDPQIAQLKVVVGDVRGATTSRTLTVRISPKPKLSAESFTLIETQGSGLTVDVGEHVSGTQGRLSLTSVRVLDEAAAEAVAGSGGTTFDFSAGKPGVYRVAYTVTDGISEASATARITVLPEDAPAQLATAPVVAFVHPSRMSRSTCSPRSATPPGGCCCSATSSRRPPRGRRCRWMSWARTTCACPAARPTGRPAASAPSATRSRTARTTPARRSAARRRCTCCRRRPTWPRSQWTTRSSSAPALRSTSRSWTTTWPPPAAPSSSTPRPCSPLPGARWRSPRDASCATSHRPPRATTGSNTRCTPPARRRWPTPRWCG</sequence>
<evidence type="ECO:0000313" key="3">
    <source>
        <dbReference type="EMBL" id="UUT35922.1"/>
    </source>
</evidence>
<keyword evidence="2" id="KW-1133">Transmembrane helix</keyword>
<evidence type="ECO:0000256" key="2">
    <source>
        <dbReference type="SAM" id="Phobius"/>
    </source>
</evidence>
<feature type="compositionally biased region" description="Low complexity" evidence="1">
    <location>
        <begin position="766"/>
        <end position="792"/>
    </location>
</feature>
<dbReference type="EMBL" id="CP091139">
    <property type="protein sequence ID" value="UUT35922.1"/>
    <property type="molecule type" value="Genomic_DNA"/>
</dbReference>
<accession>A0ABY5NL71</accession>
<feature type="compositionally biased region" description="Basic residues" evidence="1">
    <location>
        <begin position="793"/>
        <end position="807"/>
    </location>
</feature>
<feature type="region of interest" description="Disordered" evidence="1">
    <location>
        <begin position="92"/>
        <end position="116"/>
    </location>
</feature>
<protein>
    <submittedName>
        <fullName evidence="3">Ig-like domain-containing protein</fullName>
    </submittedName>
</protein>